<sequence>MPRFSVIVPAYRVQAYLHACLDSVLNQSFKDYEIIVVDDCSPDACGSIADEYAARDPRVGVVHLPRNEGLGPARNAGLSRAVGDYLLFLDGDDTFTPEALQTIADRLETTGGPDVLVYDYARAYWSGESVRNTFARCLTESGPASFRLADRPELLKVLMVVWNKAYRREFVEAEGFTFPPGYYEDTPWTYPVLMSAGSIAVLDAVCVAYRQRRRGNILSTTTRRHFDVFDQYDRVFAFIDARPELAVWRPVMFRRMLDHFSTLFTSRGRLPRGTRAQFFRRARAHCARHRSAGAAVPRRA</sequence>
<evidence type="ECO:0000259" key="1">
    <source>
        <dbReference type="Pfam" id="PF00535"/>
    </source>
</evidence>
<evidence type="ECO:0000313" key="3">
    <source>
        <dbReference type="Proteomes" id="UP000471293"/>
    </source>
</evidence>
<keyword evidence="2" id="KW-0808">Transferase</keyword>
<dbReference type="PANTHER" id="PTHR22916:SF3">
    <property type="entry name" value="UDP-GLCNAC:BETAGAL BETA-1,3-N-ACETYLGLUCOSAMINYLTRANSFERASE-LIKE PROTEIN 1"/>
    <property type="match status" value="1"/>
</dbReference>
<dbReference type="InterPro" id="IPR029044">
    <property type="entry name" value="Nucleotide-diphossugar_trans"/>
</dbReference>
<dbReference type="GO" id="GO:0016758">
    <property type="term" value="F:hexosyltransferase activity"/>
    <property type="evidence" value="ECO:0007669"/>
    <property type="project" value="UniProtKB-ARBA"/>
</dbReference>
<protein>
    <submittedName>
        <fullName evidence="2">Glycosyltransferase family 2 protein</fullName>
    </submittedName>
</protein>
<dbReference type="Proteomes" id="UP000471293">
    <property type="component" value="Unassembled WGS sequence"/>
</dbReference>
<dbReference type="Gene3D" id="3.90.550.10">
    <property type="entry name" value="Spore Coat Polysaccharide Biosynthesis Protein SpsA, Chain A"/>
    <property type="match status" value="1"/>
</dbReference>
<accession>A0A6N9U8B6</accession>
<evidence type="ECO:0000313" key="2">
    <source>
        <dbReference type="EMBL" id="NEA18929.1"/>
    </source>
</evidence>
<proteinExistence type="predicted"/>
<dbReference type="RefSeq" id="WP_164348084.1">
    <property type="nucleotide sequence ID" value="NZ_JAAGLQ010000556.1"/>
</dbReference>
<dbReference type="CDD" id="cd00761">
    <property type="entry name" value="Glyco_tranf_GTA_type"/>
    <property type="match status" value="1"/>
</dbReference>
<gene>
    <name evidence="2" type="ORF">G3I29_26205</name>
</gene>
<dbReference type="InterPro" id="IPR001173">
    <property type="entry name" value="Glyco_trans_2-like"/>
</dbReference>
<dbReference type="Pfam" id="PF00535">
    <property type="entry name" value="Glycos_transf_2"/>
    <property type="match status" value="1"/>
</dbReference>
<comment type="caution">
    <text evidence="2">The sequence shown here is derived from an EMBL/GenBank/DDBJ whole genome shotgun (WGS) entry which is preliminary data.</text>
</comment>
<feature type="non-terminal residue" evidence="2">
    <location>
        <position position="300"/>
    </location>
</feature>
<organism evidence="2 3">
    <name type="scientific">Streptomyces halstedii</name>
    <dbReference type="NCBI Taxonomy" id="1944"/>
    <lineage>
        <taxon>Bacteria</taxon>
        <taxon>Bacillati</taxon>
        <taxon>Actinomycetota</taxon>
        <taxon>Actinomycetes</taxon>
        <taxon>Kitasatosporales</taxon>
        <taxon>Streptomycetaceae</taxon>
        <taxon>Streptomyces</taxon>
    </lineage>
</organism>
<dbReference type="EMBL" id="JAAGLQ010000556">
    <property type="protein sequence ID" value="NEA18929.1"/>
    <property type="molecule type" value="Genomic_DNA"/>
</dbReference>
<dbReference type="AlphaFoldDB" id="A0A6N9U8B6"/>
<dbReference type="SUPFAM" id="SSF53448">
    <property type="entry name" value="Nucleotide-diphospho-sugar transferases"/>
    <property type="match status" value="1"/>
</dbReference>
<dbReference type="PANTHER" id="PTHR22916">
    <property type="entry name" value="GLYCOSYLTRANSFERASE"/>
    <property type="match status" value="1"/>
</dbReference>
<feature type="domain" description="Glycosyltransferase 2-like" evidence="1">
    <location>
        <begin position="5"/>
        <end position="172"/>
    </location>
</feature>
<name>A0A6N9U8B6_STRHA</name>
<dbReference type="FunFam" id="3.90.550.10:FF:000196">
    <property type="entry name" value="Glycosyl transferase"/>
    <property type="match status" value="1"/>
</dbReference>
<reference evidence="2 3" key="1">
    <citation type="submission" date="2020-01" db="EMBL/GenBank/DDBJ databases">
        <title>Insect and environment-associated Actinomycetes.</title>
        <authorList>
            <person name="Currrie C."/>
            <person name="Chevrette M."/>
            <person name="Carlson C."/>
            <person name="Stubbendieck R."/>
            <person name="Wendt-Pienkowski E."/>
        </authorList>
    </citation>
    <scope>NUCLEOTIDE SEQUENCE [LARGE SCALE GENOMIC DNA]</scope>
    <source>
        <strain evidence="2 3">SID11342</strain>
    </source>
</reference>